<feature type="transmembrane region" description="Helical" evidence="1">
    <location>
        <begin position="19"/>
        <end position="37"/>
    </location>
</feature>
<feature type="transmembrane region" description="Helical" evidence="1">
    <location>
        <begin position="49"/>
        <end position="68"/>
    </location>
</feature>
<comment type="caution">
    <text evidence="2">The sequence shown here is derived from an EMBL/GenBank/DDBJ whole genome shotgun (WGS) entry which is preliminary data.</text>
</comment>
<reference evidence="2 3" key="1">
    <citation type="submission" date="2023-01" db="EMBL/GenBank/DDBJ databases">
        <title>Psychrosphaera sp. nov., isolated from marine algae.</title>
        <authorList>
            <person name="Bayburt H."/>
            <person name="Choi B.J."/>
            <person name="Kim J.M."/>
            <person name="Choi D.G."/>
            <person name="Jeon C.O."/>
        </authorList>
    </citation>
    <scope>NUCLEOTIDE SEQUENCE [LARGE SCALE GENOMIC DNA]</scope>
    <source>
        <strain evidence="2 3">G1-22</strain>
    </source>
</reference>
<sequence length="146" mass="16752">MYFICTHQGKYWGQFLPEIRWTLIVALLTLISTLIHEKDLKAWLKPKETKLLLVLFVYICLQLMWVDIPALQQVYVILLFKLIVLYFLIVTLVNSEQRLLAVIVANVLGSAYIGLNALQTHQRGRFEAAGLPGIEDSNLYASTLFQ</sequence>
<name>A0ABT5FES8_9GAMM</name>
<keyword evidence="1" id="KW-1133">Transmembrane helix</keyword>
<keyword evidence="1" id="KW-0812">Transmembrane</keyword>
<evidence type="ECO:0000256" key="1">
    <source>
        <dbReference type="SAM" id="Phobius"/>
    </source>
</evidence>
<organism evidence="2 3">
    <name type="scientific">Psychrosphaera algicola</name>
    <dbReference type="NCBI Taxonomy" id="3023714"/>
    <lineage>
        <taxon>Bacteria</taxon>
        <taxon>Pseudomonadati</taxon>
        <taxon>Pseudomonadota</taxon>
        <taxon>Gammaproteobacteria</taxon>
        <taxon>Alteromonadales</taxon>
        <taxon>Pseudoalteromonadaceae</taxon>
        <taxon>Psychrosphaera</taxon>
    </lineage>
</organism>
<proteinExistence type="predicted"/>
<feature type="transmembrane region" description="Helical" evidence="1">
    <location>
        <begin position="99"/>
        <end position="118"/>
    </location>
</feature>
<dbReference type="Proteomes" id="UP001528411">
    <property type="component" value="Unassembled WGS sequence"/>
</dbReference>
<evidence type="ECO:0000313" key="3">
    <source>
        <dbReference type="Proteomes" id="UP001528411"/>
    </source>
</evidence>
<accession>A0ABT5FES8</accession>
<feature type="transmembrane region" description="Helical" evidence="1">
    <location>
        <begin position="74"/>
        <end position="92"/>
    </location>
</feature>
<gene>
    <name evidence="2" type="ORF">PN838_16270</name>
</gene>
<dbReference type="EMBL" id="JAQOMS010000002">
    <property type="protein sequence ID" value="MDC2890039.1"/>
    <property type="molecule type" value="Genomic_DNA"/>
</dbReference>
<evidence type="ECO:0000313" key="2">
    <source>
        <dbReference type="EMBL" id="MDC2890039.1"/>
    </source>
</evidence>
<protein>
    <submittedName>
        <fullName evidence="2">Uncharacterized protein</fullName>
    </submittedName>
</protein>
<keyword evidence="3" id="KW-1185">Reference proteome</keyword>
<dbReference type="RefSeq" id="WP_272181341.1">
    <property type="nucleotide sequence ID" value="NZ_JAQOMS010000002.1"/>
</dbReference>
<keyword evidence="1" id="KW-0472">Membrane</keyword>